<dbReference type="SUPFAM" id="SSF54909">
    <property type="entry name" value="Dimeric alpha+beta barrel"/>
    <property type="match status" value="1"/>
</dbReference>
<evidence type="ECO:0000313" key="3">
    <source>
        <dbReference type="Proteomes" id="UP001610444"/>
    </source>
</evidence>
<evidence type="ECO:0008006" key="4">
    <source>
        <dbReference type="Google" id="ProtNLM"/>
    </source>
</evidence>
<dbReference type="RefSeq" id="XP_070893661.1">
    <property type="nucleotide sequence ID" value="XM_071048714.1"/>
</dbReference>
<organism evidence="2 3">
    <name type="scientific">Aspergillus pseudodeflectus</name>
    <dbReference type="NCBI Taxonomy" id="176178"/>
    <lineage>
        <taxon>Eukaryota</taxon>
        <taxon>Fungi</taxon>
        <taxon>Dikarya</taxon>
        <taxon>Ascomycota</taxon>
        <taxon>Pezizomycotina</taxon>
        <taxon>Eurotiomycetes</taxon>
        <taxon>Eurotiomycetidae</taxon>
        <taxon>Eurotiales</taxon>
        <taxon>Aspergillaceae</taxon>
        <taxon>Aspergillus</taxon>
        <taxon>Aspergillus subgen. Nidulantes</taxon>
    </lineage>
</organism>
<dbReference type="GeneID" id="98163878"/>
<feature type="compositionally biased region" description="Polar residues" evidence="1">
    <location>
        <begin position="1"/>
        <end position="11"/>
    </location>
</feature>
<feature type="region of interest" description="Disordered" evidence="1">
    <location>
        <begin position="1"/>
        <end position="36"/>
    </location>
</feature>
<protein>
    <recommendedName>
        <fullName evidence="4">ABM domain-containing protein</fullName>
    </recommendedName>
</protein>
<dbReference type="Proteomes" id="UP001610444">
    <property type="component" value="Unassembled WGS sequence"/>
</dbReference>
<reference evidence="2 3" key="1">
    <citation type="submission" date="2024-07" db="EMBL/GenBank/DDBJ databases">
        <title>Section-level genome sequencing and comparative genomics of Aspergillus sections Usti and Cavernicolus.</title>
        <authorList>
            <consortium name="Lawrence Berkeley National Laboratory"/>
            <person name="Nybo J.L."/>
            <person name="Vesth T.C."/>
            <person name="Theobald S."/>
            <person name="Frisvad J.C."/>
            <person name="Larsen T.O."/>
            <person name="Kjaerboelling I."/>
            <person name="Rothschild-Mancinelli K."/>
            <person name="Lyhne E.K."/>
            <person name="Kogle M.E."/>
            <person name="Barry K."/>
            <person name="Clum A."/>
            <person name="Na H."/>
            <person name="Ledsgaard L."/>
            <person name="Lin J."/>
            <person name="Lipzen A."/>
            <person name="Kuo A."/>
            <person name="Riley R."/>
            <person name="Mondo S."/>
            <person name="LaButti K."/>
            <person name="Haridas S."/>
            <person name="Pangalinan J."/>
            <person name="Salamov A.A."/>
            <person name="Simmons B.A."/>
            <person name="Magnuson J.K."/>
            <person name="Chen J."/>
            <person name="Drula E."/>
            <person name="Henrissat B."/>
            <person name="Wiebenga A."/>
            <person name="Lubbers R.J."/>
            <person name="Gomes A.C."/>
            <person name="Macurrencykelacurrency M.R."/>
            <person name="Stajich J."/>
            <person name="Grigoriev I.V."/>
            <person name="Mortensen U.H."/>
            <person name="De vries R.P."/>
            <person name="Baker S.E."/>
            <person name="Andersen M.R."/>
        </authorList>
    </citation>
    <scope>NUCLEOTIDE SEQUENCE [LARGE SCALE GENOMIC DNA]</scope>
    <source>
        <strain evidence="2 3">CBS 756.74</strain>
    </source>
</reference>
<evidence type="ECO:0000313" key="2">
    <source>
        <dbReference type="EMBL" id="KAL2839699.1"/>
    </source>
</evidence>
<evidence type="ECO:0000256" key="1">
    <source>
        <dbReference type="SAM" id="MobiDB-lite"/>
    </source>
</evidence>
<dbReference type="InterPro" id="IPR011008">
    <property type="entry name" value="Dimeric_a/b-barrel"/>
</dbReference>
<dbReference type="Gene3D" id="3.30.70.100">
    <property type="match status" value="2"/>
</dbReference>
<keyword evidence="3" id="KW-1185">Reference proteome</keyword>
<dbReference type="EMBL" id="JBFXLR010000072">
    <property type="protein sequence ID" value="KAL2839699.1"/>
    <property type="molecule type" value="Genomic_DNA"/>
</dbReference>
<sequence>MHVPTNISTRPSTDKKPPSHLYPANEIPSPPLDTPTSAVPTQVITYTFKESTTIDDPNSPDGELWSRALDILESSTGFRKLSWGRHVEEPGKVEVHVARDHLNHHYTFLSSPHWKTLTTLLEPLYHETNSHPTIIHALLSHFTHNPRTTSPDTPVTGSAIYLTTSRSGWERVWALWTTIVPTVKGCLGCTGGWVVEPVDGHDGCYVVYVGWASIEDHDAYHHTRDFGRKRVVLALHNVGWRGYGHVRFLGERPKRKREREGEARL</sequence>
<comment type="caution">
    <text evidence="2">The sequence shown here is derived from an EMBL/GenBank/DDBJ whole genome shotgun (WGS) entry which is preliminary data.</text>
</comment>
<gene>
    <name evidence="2" type="ORF">BJX68DRAFT_279344</name>
</gene>
<proteinExistence type="predicted"/>
<accession>A0ABR4JJC9</accession>
<name>A0ABR4JJC9_9EURO</name>